<dbReference type="InterPro" id="IPR004274">
    <property type="entry name" value="FCP1_dom"/>
</dbReference>
<gene>
    <name evidence="3" type="ORF">LAMO00422_LOCUS22448</name>
</gene>
<proteinExistence type="inferred from homology"/>
<keyword evidence="1" id="KW-0653">Protein transport</keyword>
<dbReference type="GO" id="GO:0015031">
    <property type="term" value="P:protein transport"/>
    <property type="evidence" value="ECO:0007669"/>
    <property type="project" value="UniProtKB-KW"/>
</dbReference>
<name>A0A7S0DUY8_9EUKA</name>
<keyword evidence="1" id="KW-0811">Translocation</keyword>
<dbReference type="Gene3D" id="3.40.50.1000">
    <property type="entry name" value="HAD superfamily/HAD-like"/>
    <property type="match status" value="1"/>
</dbReference>
<feature type="domain" description="FCP1 homology" evidence="2">
    <location>
        <begin position="113"/>
        <end position="270"/>
    </location>
</feature>
<dbReference type="SUPFAM" id="SSF56784">
    <property type="entry name" value="HAD-like"/>
    <property type="match status" value="1"/>
</dbReference>
<accession>A0A7S0DUY8</accession>
<dbReference type="PROSITE" id="PS50969">
    <property type="entry name" value="FCP1"/>
    <property type="match status" value="1"/>
</dbReference>
<comment type="function">
    <text evidence="1">Essential component of the TIM23 complex, a complex that mediates the translocation of transit peptide-containing proteins across the mitochondrial inner membrane.</text>
</comment>
<reference evidence="3" key="1">
    <citation type="submission" date="2021-01" db="EMBL/GenBank/DDBJ databases">
        <authorList>
            <person name="Corre E."/>
            <person name="Pelletier E."/>
            <person name="Niang G."/>
            <person name="Scheremetjew M."/>
            <person name="Finn R."/>
            <person name="Kale V."/>
            <person name="Holt S."/>
            <person name="Cochrane G."/>
            <person name="Meng A."/>
            <person name="Brown T."/>
            <person name="Cohen L."/>
        </authorList>
    </citation>
    <scope>NUCLEOTIDE SEQUENCE</scope>
    <source>
        <strain evidence="3">CCMP2058</strain>
    </source>
</reference>
<keyword evidence="1" id="KW-0809">Transit peptide</keyword>
<dbReference type="InterPro" id="IPR036412">
    <property type="entry name" value="HAD-like_sf"/>
</dbReference>
<evidence type="ECO:0000259" key="2">
    <source>
        <dbReference type="PROSITE" id="PS50969"/>
    </source>
</evidence>
<dbReference type="InterPro" id="IPR050365">
    <property type="entry name" value="TIM50"/>
</dbReference>
<organism evidence="3">
    <name type="scientific">Amorphochlora amoebiformis</name>
    <dbReference type="NCBI Taxonomy" id="1561963"/>
    <lineage>
        <taxon>Eukaryota</taxon>
        <taxon>Sar</taxon>
        <taxon>Rhizaria</taxon>
        <taxon>Cercozoa</taxon>
        <taxon>Chlorarachniophyceae</taxon>
        <taxon>Amorphochlora</taxon>
    </lineage>
</organism>
<evidence type="ECO:0000313" key="3">
    <source>
        <dbReference type="EMBL" id="CAD8463486.1"/>
    </source>
</evidence>
<keyword evidence="1" id="KW-0813">Transport</keyword>
<sequence>MASNRAARFLGGVLQSVGRARVIFGTHGRAQAYKFASRAWKLRYTGLAVGSAVGLNCAVAHSSAQSERLPRDHDVKDRIDLFRPISFLYGMVYDRIYKRETKKVLPPALPDEFGGIKYTLVLNLEGTLLQSEFMNNKYRTKLRPHVQTFLRNAQDLGYEVIIFANDDFTKVEILTPLLDPERKIMHHLNQEHCTFYRGKYVKDLERLNRDLKTVIMVDWNKEMWAFQPENALYVKKFDGKVDYALVELDALLEGIQKKRCEDVRPVLQKLQEGYTLGEVFGDEVKKSYEEKLQMFEHKRRYAKIKTMHKKG</sequence>
<keyword evidence="1" id="KW-0496">Mitochondrion</keyword>
<dbReference type="PANTHER" id="PTHR12210">
    <property type="entry name" value="DULLARD PROTEIN PHOSPHATASE"/>
    <property type="match status" value="1"/>
</dbReference>
<comment type="subcellular location">
    <subcellularLocation>
        <location evidence="1">Mitochondrion inner membrane</location>
        <topology evidence="1">Single-pass membrane protein</topology>
    </subcellularLocation>
</comment>
<evidence type="ECO:0000256" key="1">
    <source>
        <dbReference type="RuleBase" id="RU365079"/>
    </source>
</evidence>
<dbReference type="EMBL" id="HBEM01032867">
    <property type="protein sequence ID" value="CAD8463486.1"/>
    <property type="molecule type" value="Transcribed_RNA"/>
</dbReference>
<comment type="subunit">
    <text evidence="1">Component of the TIM23 complex.</text>
</comment>
<dbReference type="CDD" id="cd07521">
    <property type="entry name" value="HAD_FCP1-like"/>
    <property type="match status" value="1"/>
</dbReference>
<dbReference type="GO" id="GO:0005744">
    <property type="term" value="C:TIM23 mitochondrial import inner membrane translocase complex"/>
    <property type="evidence" value="ECO:0007669"/>
    <property type="project" value="UniProtKB-UniRule"/>
</dbReference>
<dbReference type="AlphaFoldDB" id="A0A7S0DUY8"/>
<comment type="similarity">
    <text evidence="1">Belongs to the TIM50 family.</text>
</comment>
<dbReference type="SMART" id="SM00577">
    <property type="entry name" value="CPDc"/>
    <property type="match status" value="1"/>
</dbReference>
<protein>
    <recommendedName>
        <fullName evidence="1">Mitochondrial import inner membrane translocase subunit TIM50</fullName>
    </recommendedName>
</protein>
<dbReference type="Pfam" id="PF03031">
    <property type="entry name" value="NIF"/>
    <property type="match status" value="1"/>
</dbReference>
<dbReference type="InterPro" id="IPR023214">
    <property type="entry name" value="HAD_sf"/>
</dbReference>